<dbReference type="PROSITE" id="PS51257">
    <property type="entry name" value="PROKAR_LIPOPROTEIN"/>
    <property type="match status" value="1"/>
</dbReference>
<protein>
    <submittedName>
        <fullName evidence="4">Uncharacterized protein (DUF305 family)</fullName>
    </submittedName>
</protein>
<feature type="region of interest" description="Disordered" evidence="1">
    <location>
        <begin position="31"/>
        <end position="52"/>
    </location>
</feature>
<feature type="compositionally biased region" description="Low complexity" evidence="1">
    <location>
        <begin position="32"/>
        <end position="52"/>
    </location>
</feature>
<proteinExistence type="predicted"/>
<evidence type="ECO:0000256" key="1">
    <source>
        <dbReference type="SAM" id="MobiDB-lite"/>
    </source>
</evidence>
<sequence length="205" mass="22100">MSRRSIMLRRFVPCVALVALVAVGCGDDDSGDTAATSAPALSPSSTSTTAPAGTFNDADVTFLQMMYQHHQQAIQMADLVPSRSQDQQVIDLAADIKAAQAPEMAQMQSMLTEFGKSVPSGGEAMGHDMPGMMSPEQMSSLDGMSGPEFDRMWLEMMIDHHNGAVQMAQTEIASGANPQAKQMAETIVSTQQREIDQMKAMLEQR</sequence>
<dbReference type="PANTHER" id="PTHR36933">
    <property type="entry name" value="SLL0788 PROTEIN"/>
    <property type="match status" value="1"/>
</dbReference>
<comment type="caution">
    <text evidence="4">The sequence shown here is derived from an EMBL/GenBank/DDBJ whole genome shotgun (WGS) entry which is preliminary data.</text>
</comment>
<evidence type="ECO:0000256" key="2">
    <source>
        <dbReference type="SAM" id="SignalP"/>
    </source>
</evidence>
<name>A0A4R6PKW8_NOCIG</name>
<dbReference type="AlphaFoldDB" id="A0A4R6PKW8"/>
<keyword evidence="2" id="KW-0732">Signal</keyword>
<evidence type="ECO:0000313" key="4">
    <source>
        <dbReference type="EMBL" id="TDP38605.1"/>
    </source>
</evidence>
<dbReference type="PANTHER" id="PTHR36933:SF1">
    <property type="entry name" value="SLL0788 PROTEIN"/>
    <property type="match status" value="1"/>
</dbReference>
<dbReference type="EMBL" id="SNXK01000003">
    <property type="protein sequence ID" value="TDP38605.1"/>
    <property type="molecule type" value="Genomic_DNA"/>
</dbReference>
<dbReference type="Proteomes" id="UP000295087">
    <property type="component" value="Unassembled WGS sequence"/>
</dbReference>
<organism evidence="4 5">
    <name type="scientific">Nocardia ignorata</name>
    <dbReference type="NCBI Taxonomy" id="145285"/>
    <lineage>
        <taxon>Bacteria</taxon>
        <taxon>Bacillati</taxon>
        <taxon>Actinomycetota</taxon>
        <taxon>Actinomycetes</taxon>
        <taxon>Mycobacteriales</taxon>
        <taxon>Nocardiaceae</taxon>
        <taxon>Nocardia</taxon>
    </lineage>
</organism>
<keyword evidence="5" id="KW-1185">Reference proteome</keyword>
<feature type="domain" description="DUF305" evidence="3">
    <location>
        <begin position="59"/>
        <end position="202"/>
    </location>
</feature>
<evidence type="ECO:0000259" key="3">
    <source>
        <dbReference type="Pfam" id="PF03713"/>
    </source>
</evidence>
<gene>
    <name evidence="4" type="ORF">DFR75_103262</name>
</gene>
<dbReference type="Gene3D" id="1.20.1260.10">
    <property type="match status" value="1"/>
</dbReference>
<dbReference type="RefSeq" id="WP_084475984.1">
    <property type="nucleotide sequence ID" value="NZ_JBHXPO010000006.1"/>
</dbReference>
<dbReference type="InterPro" id="IPR012347">
    <property type="entry name" value="Ferritin-like"/>
</dbReference>
<dbReference type="Pfam" id="PF03713">
    <property type="entry name" value="DUF305"/>
    <property type="match status" value="1"/>
</dbReference>
<accession>A0A4R6PKW8</accession>
<feature type="chain" id="PRO_5039707707" evidence="2">
    <location>
        <begin position="25"/>
        <end position="205"/>
    </location>
</feature>
<feature type="signal peptide" evidence="2">
    <location>
        <begin position="1"/>
        <end position="24"/>
    </location>
</feature>
<evidence type="ECO:0000313" key="5">
    <source>
        <dbReference type="Proteomes" id="UP000295087"/>
    </source>
</evidence>
<dbReference type="InterPro" id="IPR005183">
    <property type="entry name" value="DUF305_CopM-like"/>
</dbReference>
<reference evidence="4 5" key="1">
    <citation type="submission" date="2019-03" db="EMBL/GenBank/DDBJ databases">
        <title>Genomic Encyclopedia of Type Strains, Phase IV (KMG-IV): sequencing the most valuable type-strain genomes for metagenomic binning, comparative biology and taxonomic classification.</title>
        <authorList>
            <person name="Goeker M."/>
        </authorList>
    </citation>
    <scope>NUCLEOTIDE SEQUENCE [LARGE SCALE GENOMIC DNA]</scope>
    <source>
        <strain evidence="4 5">DSM 44496</strain>
    </source>
</reference>